<name>Q0BJ62_BURCM</name>
<dbReference type="KEGG" id="bam:Bamb_0251"/>
<proteinExistence type="predicted"/>
<accession>Q0BJ62</accession>
<dbReference type="AlphaFoldDB" id="Q0BJ62"/>
<evidence type="ECO:0000313" key="2">
    <source>
        <dbReference type="Proteomes" id="UP000000662"/>
    </source>
</evidence>
<gene>
    <name evidence="1" type="ordered locus">Bamb_0251</name>
</gene>
<dbReference type="EMBL" id="CP000440">
    <property type="protein sequence ID" value="ABI85811.1"/>
    <property type="molecule type" value="Genomic_DNA"/>
</dbReference>
<reference evidence="1" key="1">
    <citation type="submission" date="2009-01" db="EMBL/GenBank/DDBJ databases">
        <title>Complete sequence of Chromosome 1 of Burkholderia cepacia AMMD.</title>
        <authorList>
            <consortium name="US DOE Joint Genome Institute"/>
            <person name="Copeland A."/>
            <person name="Lucas S."/>
            <person name="Lapidus A."/>
            <person name="Barry K."/>
            <person name="Detter J.C."/>
            <person name="Glavina del Rio T."/>
            <person name="Hammon N."/>
            <person name="Israni S."/>
            <person name="Pitluck S."/>
            <person name="Bruce D."/>
            <person name="Chain P."/>
            <person name="Malfatti S."/>
            <person name="Shin M."/>
            <person name="Vergez L."/>
            <person name="Schmutz J."/>
            <person name="Larimer F."/>
            <person name="Land M."/>
            <person name="Hauser L."/>
            <person name="Kyrpides N."/>
            <person name="Kim E."/>
            <person name="Parke J."/>
            <person name="Coenye T."/>
            <person name="Konstantinidis K."/>
            <person name="Ramette A."/>
            <person name="Tiedje J."/>
            <person name="Richardson P."/>
        </authorList>
    </citation>
    <scope>NUCLEOTIDE SEQUENCE [LARGE SCALE GENOMIC DNA]</scope>
    <source>
        <strain evidence="1">AMMD</strain>
    </source>
</reference>
<organism evidence="1 2">
    <name type="scientific">Burkholderia ambifaria (strain ATCC BAA-244 / DSM 16087 / CCUG 44356 / LMG 19182 / AMMD)</name>
    <name type="common">Burkholderia cepacia (strain AMMD)</name>
    <dbReference type="NCBI Taxonomy" id="339670"/>
    <lineage>
        <taxon>Bacteria</taxon>
        <taxon>Pseudomonadati</taxon>
        <taxon>Pseudomonadota</taxon>
        <taxon>Betaproteobacteria</taxon>
        <taxon>Burkholderiales</taxon>
        <taxon>Burkholderiaceae</taxon>
        <taxon>Burkholderia</taxon>
        <taxon>Burkholderia cepacia complex</taxon>
    </lineage>
</organism>
<dbReference type="Proteomes" id="UP000000662">
    <property type="component" value="Chromosome 1"/>
</dbReference>
<sequence length="158" mass="17051">MHRIDTSNVVAQRGFTAMDRPGAHVGRLARGAPRCGLRCRTVAETPAAQPGWQPHMRAQIVAHQQLRDIEAGCAVGVALGGVMVAARRDTVGCASFRSLAHLIASRGARGAYTHTRSNACARRAGTPPFQSAPRMLPRVLQLANRWRVSRERRGRAAG</sequence>
<keyword evidence="2" id="KW-1185">Reference proteome</keyword>
<evidence type="ECO:0000313" key="1">
    <source>
        <dbReference type="EMBL" id="ABI85811.1"/>
    </source>
</evidence>
<protein>
    <submittedName>
        <fullName evidence="1">Uncharacterized protein</fullName>
    </submittedName>
</protein>